<dbReference type="InterPro" id="IPR046950">
    <property type="entry name" value="DNA-dir_Rpol_C_phage-type"/>
</dbReference>
<evidence type="ECO:0000313" key="14">
    <source>
        <dbReference type="Proteomes" id="UP001162087"/>
    </source>
</evidence>
<keyword evidence="4 10" id="KW-0808">Transferase</keyword>
<dbReference type="InterPro" id="IPR043502">
    <property type="entry name" value="DNA/RNA_pol_sf"/>
</dbReference>
<evidence type="ECO:0000256" key="8">
    <source>
        <dbReference type="ARBA" id="ARBA00023163"/>
    </source>
</evidence>
<evidence type="ECO:0000256" key="7">
    <source>
        <dbReference type="ARBA" id="ARBA00023128"/>
    </source>
</evidence>
<dbReference type="GeneID" id="80923741"/>
<gene>
    <name evidence="13" type="primary">SKDI06G0290</name>
    <name evidence="13" type="ORF">SKDI_06G0290</name>
</gene>
<dbReference type="FunFam" id="1.10.1320.10:FF:000005">
    <property type="entry name" value="DNA-directed RNA polymerase"/>
    <property type="match status" value="1"/>
</dbReference>
<accession>A0AA35JIH9</accession>
<dbReference type="Gene3D" id="1.10.1320.10">
    <property type="entry name" value="DNA-directed RNA polymerase, N-terminal domain"/>
    <property type="match status" value="1"/>
</dbReference>
<evidence type="ECO:0000256" key="9">
    <source>
        <dbReference type="ARBA" id="ARBA00048552"/>
    </source>
</evidence>
<evidence type="ECO:0000256" key="2">
    <source>
        <dbReference type="ARBA" id="ARBA00009493"/>
    </source>
</evidence>
<keyword evidence="3 10" id="KW-0240">DNA-directed RNA polymerase</keyword>
<evidence type="ECO:0000313" key="13">
    <source>
        <dbReference type="EMBL" id="CAI4060835.1"/>
    </source>
</evidence>
<evidence type="ECO:0000256" key="4">
    <source>
        <dbReference type="ARBA" id="ARBA00022679"/>
    </source>
</evidence>
<evidence type="ECO:0000256" key="6">
    <source>
        <dbReference type="ARBA" id="ARBA00022946"/>
    </source>
</evidence>
<protein>
    <recommendedName>
        <fullName evidence="10">DNA-directed RNA polymerase</fullName>
        <ecNumber evidence="10">2.7.7.6</ecNumber>
    </recommendedName>
</protein>
<sequence length="1357" mass="153537">MLRPAYKSLVKTSLLQRRLISSKGSKLYKPSPDSTGTILMSEEPLVAASSSTTSPPSGIIDTNDFSLFNNNNRKNSSSNSSTPYQWKNSSDLDFDPFNKSHASAITTMTRTRDVMQLWSLLEACLQSNLMKRAFSILESLYLVPEHKQRFIEDYNMYLNAFSRNEPNFPILKMNEKLTNDLETNFKDINYNDKTLAIMIHHSLRFHASASSMLLKPTISAYFKMSVNGIREILSNLDILTISDLNLLVNDLRVISLSQLPSSVKPILESLAPSSSPVNNNQNEDGSKNLEAENNSKNEKNLDASLGSMKTPSLESLRDVPLGGSTGVLPKDAEKLIAVDTIGMRVIRHTLLGLSLTPEQKEQISRFKFDANENVLNMKPTKDGDDSDTSINFFEIYNSLPSLKEKKAFESALNTFNQDRQKVLENRATEAARERWKHDFEEAKARGDISIEKNLNAKLWKWYNNMLPLVQEEINHCKSLSLERPSPSDKKHLNKVETNRLDYGPYLTLIDPGKMCVITILELLKLNSTGGVIEGMRTARAVISVGKAIEMEFRSEQVLKSESQTFRDVNKKSPEFKKLVQNAKSVFRSSQIEQSKILWPQNIRAKIGSVLISMLIHVAKVFVQGVDPITKAKVHGEAPAFAHGYQYHNGSKLGVLKIHKTLIRQLNGERLIASVQPQLLPMLVEPKPWVNWRSGGYHYTQSTLLRTKDSPEQVAYLKAASDNGDIDRVYDGLNVLGDTPWTVNRKVFDVVSQVWNRGESFLDIPSAQEEMVLPLAPPRNSDPSILRAWKLQVKTIANKFSSDRSNRCDTNYKLEIARAFLGEKLYFPHNLDFRGRAYPLSPHFNHLGNDMSRGLLIFWHGKKLGPSGLKWLKIHLSNLFGFDKLRLEDRVAFTESHLNDVKDSAENPLSGERWWTTADKPWQALATCFELNEVMKMDNPEEFISHQPVHQDGTCNGLQHYAALGGDVEGATQVNLVPNDKPQDVYAHVARLVQKRLEIAAEKGDENAKILKDKITRKVVKQTVMTNVYGVTYVGATFQIAKQLSPIFDDRKESLDYSKYLTKHVFGAIRELFHSAHLIQDWLGESAKRISKSIRLDVDEKSFKNGNKPDFMSSVIWTTPLGLPIVQPYREESKKQVETNLQTVFISDPFAVNPVNARRQKAGLPPNFIHSLDASHMLLSAAECGKQGLDFASVHDSYWTHASDVDTMNVVLREQFIKLHEIDLVLRLKEEFDQRYKNYVKIGKIKRSTDLAQKIVKIRKDLSKKLGRSTTLADEIYFEKKRQELLNSQLVEDRKVGEKMVTTVSLFEDVNDLDALELENGGDEHSGSSVLLPLRLPEIPPKGDFDVTVLRGSQYFFS</sequence>
<dbReference type="Pfam" id="PF14700">
    <property type="entry name" value="RPOL_N"/>
    <property type="match status" value="1"/>
</dbReference>
<dbReference type="InterPro" id="IPR002092">
    <property type="entry name" value="DNA-dir_Rpol_phage-type"/>
</dbReference>
<dbReference type="GO" id="GO:0003899">
    <property type="term" value="F:DNA-directed RNA polymerase activity"/>
    <property type="evidence" value="ECO:0007669"/>
    <property type="project" value="UniProtKB-EC"/>
</dbReference>
<dbReference type="PANTHER" id="PTHR10102:SF0">
    <property type="entry name" value="DNA-DIRECTED RNA POLYMERASE, MITOCHONDRIAL"/>
    <property type="match status" value="1"/>
</dbReference>
<dbReference type="Gene3D" id="1.10.287.260">
    <property type="match status" value="1"/>
</dbReference>
<dbReference type="PANTHER" id="PTHR10102">
    <property type="entry name" value="DNA-DIRECTED RNA POLYMERASE, MITOCHONDRIAL"/>
    <property type="match status" value="1"/>
</dbReference>
<dbReference type="FunFam" id="1.10.287.280:FF:000001">
    <property type="entry name" value="DNA-directed RNA polymerase"/>
    <property type="match status" value="1"/>
</dbReference>
<dbReference type="RefSeq" id="XP_056087441.1">
    <property type="nucleotide sequence ID" value="XM_056227640.1"/>
</dbReference>
<dbReference type="FunFam" id="1.10.150.20:FF:000041">
    <property type="entry name" value="DNA-directed RNA polymerase"/>
    <property type="match status" value="1"/>
</dbReference>
<dbReference type="Gene3D" id="1.10.150.20">
    <property type="entry name" value="5' to 3' exonuclease, C-terminal subdomain"/>
    <property type="match status" value="1"/>
</dbReference>
<dbReference type="InterPro" id="IPR024075">
    <property type="entry name" value="DNA-dir_RNA_pol_helix_hairp_sf"/>
</dbReference>
<evidence type="ECO:0000256" key="10">
    <source>
        <dbReference type="RuleBase" id="RU003805"/>
    </source>
</evidence>
<evidence type="ECO:0000256" key="3">
    <source>
        <dbReference type="ARBA" id="ARBA00022478"/>
    </source>
</evidence>
<dbReference type="GO" id="GO:0006390">
    <property type="term" value="P:mitochondrial transcription"/>
    <property type="evidence" value="ECO:0007669"/>
    <property type="project" value="UniProtKB-ARBA"/>
</dbReference>
<evidence type="ECO:0000256" key="11">
    <source>
        <dbReference type="SAM" id="MobiDB-lite"/>
    </source>
</evidence>
<dbReference type="EMBL" id="OX365901">
    <property type="protein sequence ID" value="CAI4060835.1"/>
    <property type="molecule type" value="Genomic_DNA"/>
</dbReference>
<dbReference type="PROSITE" id="PS00900">
    <property type="entry name" value="RNA_POL_PHAGE_1"/>
    <property type="match status" value="1"/>
</dbReference>
<feature type="domain" description="DNA-directed RNA polymerase N-terminal" evidence="12">
    <location>
        <begin position="418"/>
        <end position="737"/>
    </location>
</feature>
<feature type="compositionally biased region" description="Basic and acidic residues" evidence="11">
    <location>
        <begin position="284"/>
        <end position="301"/>
    </location>
</feature>
<dbReference type="Proteomes" id="UP001162087">
    <property type="component" value="Chromosome 6"/>
</dbReference>
<dbReference type="EC" id="2.7.7.6" evidence="10"/>
<keyword evidence="5 10" id="KW-0548">Nucleotidyltransferase</keyword>
<keyword evidence="7" id="KW-0496">Mitochondrion</keyword>
<keyword evidence="14" id="KW-1185">Reference proteome</keyword>
<comment type="subcellular location">
    <subcellularLocation>
        <location evidence="1">Mitochondrion</location>
    </subcellularLocation>
</comment>
<dbReference type="SMART" id="SM01311">
    <property type="entry name" value="RPOL_N"/>
    <property type="match status" value="1"/>
</dbReference>
<evidence type="ECO:0000256" key="1">
    <source>
        <dbReference type="ARBA" id="ARBA00004173"/>
    </source>
</evidence>
<feature type="region of interest" description="Disordered" evidence="11">
    <location>
        <begin position="269"/>
        <end position="308"/>
    </location>
</feature>
<comment type="similarity">
    <text evidence="2 10">Belongs to the phage and mitochondrial RNA polymerase family.</text>
</comment>
<reference evidence="13" key="1">
    <citation type="submission" date="2022-10" db="EMBL/GenBank/DDBJ databases">
        <authorList>
            <person name="Byrne P K."/>
        </authorList>
    </citation>
    <scope>NUCLEOTIDE SEQUENCE</scope>
    <source>
        <strain evidence="13">IFO1802</strain>
    </source>
</reference>
<comment type="function">
    <text evidence="10">DNA-dependent RNA polymerase catalyzes the transcription of DNA into RNA using the four ribonucleoside triphosphates as substrates.</text>
</comment>
<evidence type="ECO:0000256" key="5">
    <source>
        <dbReference type="ARBA" id="ARBA00022695"/>
    </source>
</evidence>
<dbReference type="GO" id="GO:0001018">
    <property type="term" value="F:mitochondrial promoter sequence-specific DNA binding"/>
    <property type="evidence" value="ECO:0007669"/>
    <property type="project" value="TreeGrafter"/>
</dbReference>
<organism evidence="13 14">
    <name type="scientific">Saccharomyces kudriavzevii (strain ATCC MYA-4449 / AS 2.2408 / CBS 8840 / NBRC 1802 / NCYC 2889)</name>
    <name type="common">Yeast</name>
    <dbReference type="NCBI Taxonomy" id="226230"/>
    <lineage>
        <taxon>Eukaryota</taxon>
        <taxon>Fungi</taxon>
        <taxon>Dikarya</taxon>
        <taxon>Ascomycota</taxon>
        <taxon>Saccharomycotina</taxon>
        <taxon>Saccharomycetes</taxon>
        <taxon>Saccharomycetales</taxon>
        <taxon>Saccharomycetaceae</taxon>
        <taxon>Saccharomyces</taxon>
    </lineage>
</organism>
<dbReference type="Pfam" id="PF00940">
    <property type="entry name" value="RNA_pol"/>
    <property type="match status" value="1"/>
</dbReference>
<dbReference type="Gene3D" id="1.10.287.280">
    <property type="match status" value="1"/>
</dbReference>
<proteinExistence type="inferred from homology"/>
<evidence type="ECO:0000259" key="12">
    <source>
        <dbReference type="SMART" id="SM01311"/>
    </source>
</evidence>
<comment type="catalytic activity">
    <reaction evidence="9 10">
        <text>RNA(n) + a ribonucleoside 5'-triphosphate = RNA(n+1) + diphosphate</text>
        <dbReference type="Rhea" id="RHEA:21248"/>
        <dbReference type="Rhea" id="RHEA-COMP:14527"/>
        <dbReference type="Rhea" id="RHEA-COMP:17342"/>
        <dbReference type="ChEBI" id="CHEBI:33019"/>
        <dbReference type="ChEBI" id="CHEBI:61557"/>
        <dbReference type="ChEBI" id="CHEBI:140395"/>
        <dbReference type="EC" id="2.7.7.6"/>
    </reaction>
</comment>
<dbReference type="InterPro" id="IPR037159">
    <property type="entry name" value="RNA_POL_N_sf"/>
</dbReference>
<dbReference type="SUPFAM" id="SSF56672">
    <property type="entry name" value="DNA/RNA polymerases"/>
    <property type="match status" value="1"/>
</dbReference>
<dbReference type="GO" id="GO:0034245">
    <property type="term" value="C:mitochondrial DNA-directed RNA polymerase complex"/>
    <property type="evidence" value="ECO:0007669"/>
    <property type="project" value="TreeGrafter"/>
</dbReference>
<dbReference type="PROSITE" id="PS00489">
    <property type="entry name" value="RNA_POL_PHAGE_2"/>
    <property type="match status" value="1"/>
</dbReference>
<name>A0AA35JIH9_SACK1</name>
<keyword evidence="8 10" id="KW-0804">Transcription</keyword>
<keyword evidence="6" id="KW-0809">Transit peptide</keyword>
<dbReference type="FunFam" id="1.10.287.260:FF:000001">
    <property type="entry name" value="DNA-directed RNA polymerase"/>
    <property type="match status" value="1"/>
</dbReference>
<dbReference type="InterPro" id="IPR029262">
    <property type="entry name" value="RPOL_N"/>
</dbReference>
<feature type="compositionally biased region" description="Polar residues" evidence="11">
    <location>
        <begin position="271"/>
        <end position="283"/>
    </location>
</feature>